<feature type="compositionally biased region" description="Polar residues" evidence="5">
    <location>
        <begin position="251"/>
        <end position="263"/>
    </location>
</feature>
<feature type="DNA-binding region" description="Homeobox" evidence="4">
    <location>
        <begin position="287"/>
        <end position="349"/>
    </location>
</feature>
<feature type="compositionally biased region" description="Low complexity" evidence="5">
    <location>
        <begin position="219"/>
        <end position="250"/>
    </location>
</feature>
<feature type="region of interest" description="Disordered" evidence="5">
    <location>
        <begin position="131"/>
        <end position="291"/>
    </location>
</feature>
<keyword evidence="3 4" id="KW-0539">Nucleus</keyword>
<dbReference type="Pfam" id="PF05920">
    <property type="entry name" value="Homeobox_KN"/>
    <property type="match status" value="1"/>
</dbReference>
<feature type="region of interest" description="Disordered" evidence="5">
    <location>
        <begin position="1"/>
        <end position="40"/>
    </location>
</feature>
<evidence type="ECO:0000313" key="8">
    <source>
        <dbReference type="EMBL" id="CAX40739.1"/>
    </source>
</evidence>
<feature type="domain" description="Homeobox" evidence="6">
    <location>
        <begin position="285"/>
        <end position="348"/>
    </location>
</feature>
<dbReference type="GO" id="GO:0006355">
    <property type="term" value="P:regulation of DNA-templated transcription"/>
    <property type="evidence" value="ECO:0007669"/>
    <property type="project" value="InterPro"/>
</dbReference>
<dbReference type="eggNOG" id="KOG0773">
    <property type="taxonomic scope" value="Eukaryota"/>
</dbReference>
<dbReference type="KEGG" id="cdu:CD36_71860"/>
<dbReference type="HOGENOM" id="CLU_066267_0_0_1"/>
<dbReference type="GO" id="GO:0003677">
    <property type="term" value="F:DNA binding"/>
    <property type="evidence" value="ECO:0007669"/>
    <property type="project" value="UniProtKB-UniRule"/>
</dbReference>
<dbReference type="Gene3D" id="1.10.10.60">
    <property type="entry name" value="Homeodomain-like"/>
    <property type="match status" value="1"/>
</dbReference>
<dbReference type="PROSITE" id="PS50071">
    <property type="entry name" value="HOMEOBOX_2"/>
    <property type="match status" value="1"/>
</dbReference>
<dbReference type="AlphaFoldDB" id="B9WK87"/>
<dbReference type="GeneID" id="8048953"/>
<evidence type="ECO:0000259" key="6">
    <source>
        <dbReference type="PROSITE" id="PS50071"/>
    </source>
</evidence>
<dbReference type="OrthoDB" id="10056939at2759"/>
<organism evidence="8 9">
    <name type="scientific">Candida dubliniensis (strain CD36 / ATCC MYA-646 / CBS 7987 / NCPF 3949 / NRRL Y-17841)</name>
    <name type="common">Yeast</name>
    <dbReference type="NCBI Taxonomy" id="573826"/>
    <lineage>
        <taxon>Eukaryota</taxon>
        <taxon>Fungi</taxon>
        <taxon>Dikarya</taxon>
        <taxon>Ascomycota</taxon>
        <taxon>Saccharomycotina</taxon>
        <taxon>Pichiomycetes</taxon>
        <taxon>Debaryomycetaceae</taxon>
        <taxon>Candida/Lodderomyces clade</taxon>
        <taxon>Candida</taxon>
    </lineage>
</organism>
<dbReference type="InterPro" id="IPR001356">
    <property type="entry name" value="HD"/>
</dbReference>
<dbReference type="InterPro" id="IPR050224">
    <property type="entry name" value="TALE_homeobox"/>
</dbReference>
<evidence type="ECO:0000256" key="5">
    <source>
        <dbReference type="SAM" id="MobiDB-lite"/>
    </source>
</evidence>
<dbReference type="VEuPathDB" id="FungiDB:CD36_71860"/>
<name>B9WK87_CANDC</name>
<dbReference type="GO" id="GO:0005634">
    <property type="term" value="C:nucleus"/>
    <property type="evidence" value="ECO:0007669"/>
    <property type="project" value="UniProtKB-SubCell"/>
</dbReference>
<evidence type="ECO:0000313" key="9">
    <source>
        <dbReference type="Proteomes" id="UP000002605"/>
    </source>
</evidence>
<sequence length="357" mass="40291">MKLDQLINQAPPAPPSVTRLSSVGLTSTGSTNSGNASLLPPHHTNFNYYPKTAATSNVSTQRVNLPPISDILQQAQHYLPPPPQQQQQQSQSVSSYRQNQTQLPPLPLATSNSINTTSNYKYYDYYQSSNSEHQQHSYTSSSTLPSPRIPHSDSTFPPHQPHQQPMMYRNNSYPPVQQQQQQQQQPGQPQYHHQQQQQYVGVGGDSYFRNRTPQPPVINHNHNTNNSGFNSTSSSSSISSPLSSPYDSQNRTNDSTATGTPSNDFMKHSSGVRNGSTNTTNGGVNNNRKTRNNLPKEITYILLRWLNDHLNHPYPSSFEKNQLMISTGLNQQQLSNWFINARRRKIKLLKQQQRLNF</sequence>
<evidence type="ECO:0000256" key="3">
    <source>
        <dbReference type="ARBA" id="ARBA00023242"/>
    </source>
</evidence>
<dbReference type="CDD" id="cd00086">
    <property type="entry name" value="homeodomain"/>
    <property type="match status" value="1"/>
</dbReference>
<dbReference type="CGD" id="CAL0000170571">
    <property type="gene designation" value="Cd36_71860"/>
</dbReference>
<feature type="compositionally biased region" description="Polar residues" evidence="5">
    <location>
        <begin position="131"/>
        <end position="145"/>
    </location>
</feature>
<dbReference type="PANTHER" id="PTHR11850">
    <property type="entry name" value="HOMEOBOX PROTEIN TRANSCRIPTION FACTORS"/>
    <property type="match status" value="1"/>
</dbReference>
<keyword evidence="1 4" id="KW-0238">DNA-binding</keyword>
<feature type="region of interest" description="Disordered" evidence="5">
    <location>
        <begin position="78"/>
        <end position="114"/>
    </location>
</feature>
<dbReference type="SUPFAM" id="SSF46689">
    <property type="entry name" value="Homeodomain-like"/>
    <property type="match status" value="1"/>
</dbReference>
<accession>B9WK87</accession>
<evidence type="ECO:0000313" key="7">
    <source>
        <dbReference type="CGD" id="CAL0000170571"/>
    </source>
</evidence>
<feature type="compositionally biased region" description="Low complexity" evidence="5">
    <location>
        <begin position="173"/>
        <end position="200"/>
    </location>
</feature>
<evidence type="ECO:0000256" key="2">
    <source>
        <dbReference type="ARBA" id="ARBA00023155"/>
    </source>
</evidence>
<evidence type="ECO:0000256" key="1">
    <source>
        <dbReference type="ARBA" id="ARBA00023125"/>
    </source>
</evidence>
<feature type="compositionally biased region" description="Low complexity" evidence="5">
    <location>
        <begin position="16"/>
        <end position="38"/>
    </location>
</feature>
<dbReference type="RefSeq" id="XP_002421404.1">
    <property type="nucleotide sequence ID" value="XM_002421359.1"/>
</dbReference>
<dbReference type="InterPro" id="IPR008422">
    <property type="entry name" value="KN_HD"/>
</dbReference>
<dbReference type="SMART" id="SM00389">
    <property type="entry name" value="HOX"/>
    <property type="match status" value="1"/>
</dbReference>
<protein>
    <submittedName>
        <fullName evidence="8">Homeobox-containing transcription factor, putative</fullName>
    </submittedName>
</protein>
<dbReference type="Proteomes" id="UP000002605">
    <property type="component" value="Chromosome 7"/>
</dbReference>
<keyword evidence="9" id="KW-1185">Reference proteome</keyword>
<dbReference type="InterPro" id="IPR009057">
    <property type="entry name" value="Homeodomain-like_sf"/>
</dbReference>
<feature type="compositionally biased region" description="Low complexity" evidence="5">
    <location>
        <begin position="269"/>
        <end position="287"/>
    </location>
</feature>
<proteinExistence type="predicted"/>
<keyword evidence="2 4" id="KW-0371">Homeobox</keyword>
<comment type="subcellular location">
    <subcellularLocation>
        <location evidence="4">Nucleus</location>
    </subcellularLocation>
</comment>
<evidence type="ECO:0000256" key="4">
    <source>
        <dbReference type="PROSITE-ProRule" id="PRU00108"/>
    </source>
</evidence>
<gene>
    <name evidence="7" type="ordered locus">Cd36_71860</name>
    <name evidence="8" type="ORF">CD36_71860</name>
</gene>
<dbReference type="EMBL" id="FM992694">
    <property type="protein sequence ID" value="CAX40739.1"/>
    <property type="molecule type" value="Genomic_DNA"/>
</dbReference>
<feature type="compositionally biased region" description="Low complexity" evidence="5">
    <location>
        <begin position="85"/>
        <end position="100"/>
    </location>
</feature>
<reference evidence="8 9" key="1">
    <citation type="journal article" date="2009" name="Genome Res.">
        <title>Comparative genomics of the fungal pathogens Candida dubliniensis and Candida albicans.</title>
        <authorList>
            <person name="Jackson A.P."/>
            <person name="Gamble J.A."/>
            <person name="Yeomans T."/>
            <person name="Moran G.P."/>
            <person name="Saunders D."/>
            <person name="Harris D."/>
            <person name="Aslett M."/>
            <person name="Barrell J.F."/>
            <person name="Butler G."/>
            <person name="Citiulo F."/>
            <person name="Coleman D.C."/>
            <person name="de Groot P.W.J."/>
            <person name="Goodwin T.J."/>
            <person name="Quail M.A."/>
            <person name="McQuillan J."/>
            <person name="Munro C.A."/>
            <person name="Pain A."/>
            <person name="Poulter R.T."/>
            <person name="Rajandream M.A."/>
            <person name="Renauld H."/>
            <person name="Spiering M.J."/>
            <person name="Tivey A."/>
            <person name="Gow N.A.R."/>
            <person name="Barrell B."/>
            <person name="Sullivan D.J."/>
            <person name="Berriman M."/>
        </authorList>
    </citation>
    <scope>NUCLEOTIDE SEQUENCE [LARGE SCALE GENOMIC DNA]</scope>
    <source>
        <strain evidence="9">CD36 / ATCC MYA-646 / CBS 7987 / NCPF 3949 / NRRL Y-17841</strain>
    </source>
</reference>